<feature type="signal peptide" evidence="1">
    <location>
        <begin position="1"/>
        <end position="23"/>
    </location>
</feature>
<proteinExistence type="predicted"/>
<evidence type="ECO:0000313" key="3">
    <source>
        <dbReference type="Proteomes" id="UP000053070"/>
    </source>
</evidence>
<feature type="chain" id="PRO_5002581035" evidence="1">
    <location>
        <begin position="24"/>
        <end position="214"/>
    </location>
</feature>
<dbReference type="RefSeq" id="WP_047005829.1">
    <property type="nucleotide sequence ID" value="NZ_CP018097.1"/>
</dbReference>
<dbReference type="Proteomes" id="UP000053070">
    <property type="component" value="Unassembled WGS sequence"/>
</dbReference>
<evidence type="ECO:0000256" key="1">
    <source>
        <dbReference type="SAM" id="SignalP"/>
    </source>
</evidence>
<reference evidence="2 3" key="1">
    <citation type="submission" date="2015-04" db="EMBL/GenBank/DDBJ databases">
        <title>The draft genome sequence of Erythrobacr gangjinensis K7-2.</title>
        <authorList>
            <person name="Zhuang L."/>
            <person name="Liu Y."/>
            <person name="Shao Z."/>
        </authorList>
    </citation>
    <scope>NUCLEOTIDE SEQUENCE [LARGE SCALE GENOMIC DNA]</scope>
    <source>
        <strain evidence="2 3">K7-2</strain>
    </source>
</reference>
<evidence type="ECO:0000313" key="2">
    <source>
        <dbReference type="EMBL" id="KLE32979.1"/>
    </source>
</evidence>
<gene>
    <name evidence="2" type="ORF">AAW01_02925</name>
</gene>
<protein>
    <submittedName>
        <fullName evidence="2">Uncharacterized protein</fullName>
    </submittedName>
</protein>
<comment type="caution">
    <text evidence="2">The sequence shown here is derived from an EMBL/GenBank/DDBJ whole genome shotgun (WGS) entry which is preliminary data.</text>
</comment>
<dbReference type="EMBL" id="LBHC01000001">
    <property type="protein sequence ID" value="KLE32979.1"/>
    <property type="molecule type" value="Genomic_DNA"/>
</dbReference>
<accession>A0A0G9MQV7</accession>
<sequence>MMLKLSAKAIMAAALVASIPAAAQSVSVTQQREAVAAWTQCIADENADEVHDLLVLDYRSNEYRRLIDDLADRRVSSECFNAMPRRYRRIELGGLPFAGGLAERMLEAGDGEPLVMRLSMAAIGTPAETYSYTDQVANCVARGAPNLVADLFATPVASDAETAVFTQIDPVLDICTQDGSSINASPLAMRSMLATASYRMLAAQTEEMNENDDA</sequence>
<keyword evidence="1" id="KW-0732">Signal</keyword>
<dbReference type="AlphaFoldDB" id="A0A0G9MQV7"/>
<dbReference type="PATRIC" id="fig|502682.8.peg.594"/>
<dbReference type="STRING" id="502682.BMF35_a2003"/>
<name>A0A0G9MQV7_9SPHN</name>
<organism evidence="2 3">
    <name type="scientific">Aurantiacibacter gangjinensis</name>
    <dbReference type="NCBI Taxonomy" id="502682"/>
    <lineage>
        <taxon>Bacteria</taxon>
        <taxon>Pseudomonadati</taxon>
        <taxon>Pseudomonadota</taxon>
        <taxon>Alphaproteobacteria</taxon>
        <taxon>Sphingomonadales</taxon>
        <taxon>Erythrobacteraceae</taxon>
        <taxon>Aurantiacibacter</taxon>
    </lineage>
</organism>
<dbReference type="OrthoDB" id="7447741at2"/>
<keyword evidence="3" id="KW-1185">Reference proteome</keyword>